<dbReference type="GO" id="GO:0008168">
    <property type="term" value="F:methyltransferase activity"/>
    <property type="evidence" value="ECO:0007669"/>
    <property type="project" value="UniProtKB-KW"/>
</dbReference>
<sequence length="229" mass="24497">MSETESAAWDVYSATKEQRRRTNSRGETTWFNWTQYADHGPGAEVLSLKPGESALDLGCGSGGNLAHLAALGMKPVGVDLSSQQLRKARDRWGDAPGMELHQGGALDFMTVAGTTFDAVYSVFGAAWFCDPGLLLPAVHASLRPGGVFALSQRPPVQGCYGCQASYIPRGPDEDPAIVKRWDYEPGVWAALLGEYGFTAVTTAVLPAPVRDKRTIGTLLIRAVRDNAGA</sequence>
<keyword evidence="4" id="KW-1185">Reference proteome</keyword>
<dbReference type="GO" id="GO:0032259">
    <property type="term" value="P:methylation"/>
    <property type="evidence" value="ECO:0007669"/>
    <property type="project" value="UniProtKB-KW"/>
</dbReference>
<evidence type="ECO:0000313" key="3">
    <source>
        <dbReference type="EMBL" id="GLF99255.1"/>
    </source>
</evidence>
<evidence type="ECO:0000256" key="1">
    <source>
        <dbReference type="SAM" id="MobiDB-lite"/>
    </source>
</evidence>
<dbReference type="Pfam" id="PF08241">
    <property type="entry name" value="Methyltransf_11"/>
    <property type="match status" value="1"/>
</dbReference>
<feature type="region of interest" description="Disordered" evidence="1">
    <location>
        <begin position="1"/>
        <end position="25"/>
    </location>
</feature>
<dbReference type="Proteomes" id="UP001291653">
    <property type="component" value="Unassembled WGS sequence"/>
</dbReference>
<comment type="caution">
    <text evidence="3">The sequence shown here is derived from an EMBL/GenBank/DDBJ whole genome shotgun (WGS) entry which is preliminary data.</text>
</comment>
<accession>A0ABQ5P9K8</accession>
<dbReference type="PANTHER" id="PTHR43861">
    <property type="entry name" value="TRANS-ACONITATE 2-METHYLTRANSFERASE-RELATED"/>
    <property type="match status" value="1"/>
</dbReference>
<proteinExistence type="predicted"/>
<organism evidence="3 4">
    <name type="scientific">Streptomyces yaizuensis</name>
    <dbReference type="NCBI Taxonomy" id="2989713"/>
    <lineage>
        <taxon>Bacteria</taxon>
        <taxon>Bacillati</taxon>
        <taxon>Actinomycetota</taxon>
        <taxon>Actinomycetes</taxon>
        <taxon>Kitasatosporales</taxon>
        <taxon>Streptomycetaceae</taxon>
        <taxon>Streptomyces</taxon>
    </lineage>
</organism>
<dbReference type="SUPFAM" id="SSF53335">
    <property type="entry name" value="S-adenosyl-L-methionine-dependent methyltransferases"/>
    <property type="match status" value="1"/>
</dbReference>
<evidence type="ECO:0000259" key="2">
    <source>
        <dbReference type="Pfam" id="PF08241"/>
    </source>
</evidence>
<evidence type="ECO:0000313" key="4">
    <source>
        <dbReference type="Proteomes" id="UP001291653"/>
    </source>
</evidence>
<reference evidence="3 4" key="1">
    <citation type="submission" date="2022-10" db="EMBL/GenBank/DDBJ databases">
        <title>Draft genome sequence of Streptomyces sp. YSPA8.</title>
        <authorList>
            <person name="Moriuchi R."/>
            <person name="Dohra H."/>
            <person name="Yamamura H."/>
            <person name="Kodani S."/>
        </authorList>
    </citation>
    <scope>NUCLEOTIDE SEQUENCE [LARGE SCALE GENOMIC DNA]</scope>
    <source>
        <strain evidence="3 4">YSPA8</strain>
    </source>
</reference>
<dbReference type="InterPro" id="IPR013216">
    <property type="entry name" value="Methyltransf_11"/>
</dbReference>
<dbReference type="EMBL" id="BSBI01000019">
    <property type="protein sequence ID" value="GLF99255.1"/>
    <property type="molecule type" value="Genomic_DNA"/>
</dbReference>
<gene>
    <name evidence="3" type="ORF">SYYSPA8_33180</name>
</gene>
<feature type="domain" description="Methyltransferase type 11" evidence="2">
    <location>
        <begin position="55"/>
        <end position="149"/>
    </location>
</feature>
<keyword evidence="3" id="KW-0489">Methyltransferase</keyword>
<dbReference type="CDD" id="cd02440">
    <property type="entry name" value="AdoMet_MTases"/>
    <property type="match status" value="1"/>
</dbReference>
<protein>
    <submittedName>
        <fullName evidence="3">Class I SAM-dependent methyltransferase</fullName>
    </submittedName>
</protein>
<dbReference type="InterPro" id="IPR029063">
    <property type="entry name" value="SAM-dependent_MTases_sf"/>
</dbReference>
<name>A0ABQ5P9K8_9ACTN</name>
<keyword evidence="3" id="KW-0808">Transferase</keyword>
<dbReference type="Gene3D" id="3.40.50.150">
    <property type="entry name" value="Vaccinia Virus protein VP39"/>
    <property type="match status" value="1"/>
</dbReference>
<dbReference type="RefSeq" id="WP_323451203.1">
    <property type="nucleotide sequence ID" value="NZ_BSBI01000019.1"/>
</dbReference>